<dbReference type="PANTHER" id="PTHR21346">
    <property type="entry name" value="FUN14 DOMAIN CONTAINING"/>
    <property type="match status" value="1"/>
</dbReference>
<evidence type="ECO:0000256" key="2">
    <source>
        <dbReference type="ARBA" id="ARBA00009160"/>
    </source>
</evidence>
<keyword evidence="5 6" id="KW-0472">Membrane</keyword>
<evidence type="ECO:0000256" key="4">
    <source>
        <dbReference type="ARBA" id="ARBA00022989"/>
    </source>
</evidence>
<name>A0A7S2U881_9STRA</name>
<comment type="similarity">
    <text evidence="2">Belongs to the FUN14 family.</text>
</comment>
<evidence type="ECO:0000256" key="6">
    <source>
        <dbReference type="SAM" id="Phobius"/>
    </source>
</evidence>
<keyword evidence="4 6" id="KW-1133">Transmembrane helix</keyword>
<feature type="transmembrane region" description="Helical" evidence="6">
    <location>
        <begin position="43"/>
        <end position="64"/>
    </location>
</feature>
<gene>
    <name evidence="7" type="ORF">ASEP1449_LOCUS3004</name>
</gene>
<dbReference type="Pfam" id="PF04930">
    <property type="entry name" value="FUN14"/>
    <property type="match status" value="1"/>
</dbReference>
<organism evidence="7">
    <name type="scientific">Attheya septentrionalis</name>
    <dbReference type="NCBI Taxonomy" id="420275"/>
    <lineage>
        <taxon>Eukaryota</taxon>
        <taxon>Sar</taxon>
        <taxon>Stramenopiles</taxon>
        <taxon>Ochrophyta</taxon>
        <taxon>Bacillariophyta</taxon>
        <taxon>Coscinodiscophyceae</taxon>
        <taxon>Chaetocerotophycidae</taxon>
        <taxon>Chaetocerotales</taxon>
        <taxon>Attheyaceae</taxon>
        <taxon>Attheya</taxon>
    </lineage>
</organism>
<feature type="transmembrane region" description="Helical" evidence="6">
    <location>
        <begin position="103"/>
        <end position="121"/>
    </location>
</feature>
<keyword evidence="3 6" id="KW-0812">Transmembrane</keyword>
<evidence type="ECO:0000256" key="3">
    <source>
        <dbReference type="ARBA" id="ARBA00022692"/>
    </source>
</evidence>
<dbReference type="AlphaFoldDB" id="A0A7S2U881"/>
<reference evidence="7" key="1">
    <citation type="submission" date="2021-01" db="EMBL/GenBank/DDBJ databases">
        <authorList>
            <person name="Corre E."/>
            <person name="Pelletier E."/>
            <person name="Niang G."/>
            <person name="Scheremetjew M."/>
            <person name="Finn R."/>
            <person name="Kale V."/>
            <person name="Holt S."/>
            <person name="Cochrane G."/>
            <person name="Meng A."/>
            <person name="Brown T."/>
            <person name="Cohen L."/>
        </authorList>
    </citation>
    <scope>NUCLEOTIDE SEQUENCE</scope>
    <source>
        <strain evidence="7">CCMP2084</strain>
    </source>
</reference>
<evidence type="ECO:0000256" key="5">
    <source>
        <dbReference type="ARBA" id="ARBA00023136"/>
    </source>
</evidence>
<proteinExistence type="inferred from homology"/>
<evidence type="ECO:0000256" key="1">
    <source>
        <dbReference type="ARBA" id="ARBA00004370"/>
    </source>
</evidence>
<dbReference type="PANTHER" id="PTHR21346:SF10">
    <property type="entry name" value="TRANSMEMBRANE PROTEIN"/>
    <property type="match status" value="1"/>
</dbReference>
<comment type="subcellular location">
    <subcellularLocation>
        <location evidence="1">Membrane</location>
    </subcellularLocation>
</comment>
<accession>A0A7S2U881</accession>
<evidence type="ECO:0008006" key="8">
    <source>
        <dbReference type="Google" id="ProtNLM"/>
    </source>
</evidence>
<sequence length="124" mass="13227">MTENKDDAVTTALDKLKPIVSKLGFGGLVGYISGMATKTVGRAVAIIGGMTFIALQSAAYMGYLNINWGQIKDSAVSKIDTDADGELTIEDAKTYWHKLKKMLTYNVPSAGGFSAGFLYGVTYS</sequence>
<dbReference type="EMBL" id="HBHQ01004529">
    <property type="protein sequence ID" value="CAD9811180.1"/>
    <property type="molecule type" value="Transcribed_RNA"/>
</dbReference>
<dbReference type="InterPro" id="IPR007014">
    <property type="entry name" value="FUN14"/>
</dbReference>
<dbReference type="GO" id="GO:0016020">
    <property type="term" value="C:membrane"/>
    <property type="evidence" value="ECO:0007669"/>
    <property type="project" value="UniProtKB-SubCell"/>
</dbReference>
<protein>
    <recommendedName>
        <fullName evidence="8">EF-hand domain-containing protein</fullName>
    </recommendedName>
</protein>
<evidence type="ECO:0000313" key="7">
    <source>
        <dbReference type="EMBL" id="CAD9811180.1"/>
    </source>
</evidence>